<dbReference type="PANTHER" id="PTHR12304:SF4">
    <property type="entry name" value="URIDINE NUCLEOSIDASE"/>
    <property type="match status" value="1"/>
</dbReference>
<dbReference type="Proteomes" id="UP000184052">
    <property type="component" value="Unassembled WGS sequence"/>
</dbReference>
<keyword evidence="5" id="KW-1185">Reference proteome</keyword>
<keyword evidence="2" id="KW-0326">Glycosidase</keyword>
<feature type="domain" description="Inosine/uridine-preferring nucleoside hydrolase" evidence="3">
    <location>
        <begin position="8"/>
        <end position="296"/>
    </location>
</feature>
<gene>
    <name evidence="4" type="ORF">SAMN02745751_02860</name>
</gene>
<dbReference type="EMBL" id="FQZL01000025">
    <property type="protein sequence ID" value="SHJ56475.1"/>
    <property type="molecule type" value="Genomic_DNA"/>
</dbReference>
<dbReference type="AlphaFoldDB" id="A0A1M6KBY3"/>
<evidence type="ECO:0000259" key="3">
    <source>
        <dbReference type="Pfam" id="PF01156"/>
    </source>
</evidence>
<proteinExistence type="predicted"/>
<dbReference type="InterPro" id="IPR001910">
    <property type="entry name" value="Inosine/uridine_hydrolase_dom"/>
</dbReference>
<dbReference type="STRING" id="1121476.SAMN02745751_02860"/>
<dbReference type="GO" id="GO:0008477">
    <property type="term" value="F:purine nucleosidase activity"/>
    <property type="evidence" value="ECO:0007669"/>
    <property type="project" value="TreeGrafter"/>
</dbReference>
<dbReference type="PANTHER" id="PTHR12304">
    <property type="entry name" value="INOSINE-URIDINE PREFERRING NUCLEOSIDE HYDROLASE"/>
    <property type="match status" value="1"/>
</dbReference>
<reference evidence="4 5" key="1">
    <citation type="submission" date="2016-11" db="EMBL/GenBank/DDBJ databases">
        <authorList>
            <person name="Jaros S."/>
            <person name="Januszkiewicz K."/>
            <person name="Wedrychowicz H."/>
        </authorList>
    </citation>
    <scope>NUCLEOTIDE SEQUENCE [LARGE SCALE GENOMIC DNA]</scope>
    <source>
        <strain evidence="4 5">DSM 17477</strain>
    </source>
</reference>
<keyword evidence="1 4" id="KW-0378">Hydrolase</keyword>
<dbReference type="GO" id="GO:0006152">
    <property type="term" value="P:purine nucleoside catabolic process"/>
    <property type="evidence" value="ECO:0007669"/>
    <property type="project" value="TreeGrafter"/>
</dbReference>
<evidence type="ECO:0000313" key="5">
    <source>
        <dbReference type="Proteomes" id="UP000184052"/>
    </source>
</evidence>
<protein>
    <submittedName>
        <fullName evidence="4">Non-specific riboncleoside hydrolase</fullName>
    </submittedName>
</protein>
<sequence length="308" mass="34062">MDCEKIKILIDTDPGYDDAAAIIAAAFSSKLDLLGLTTVFGNTSLDIVNRNAASMIEYFNLDISYAFGEKEPLNGKNTATEVSEKDVFGLPECETKEDKRGAVEFLKDKLEGESGLVTLVTLGPLTNISKLLKTHPGCKKKIEKIIMMGGALNTGNITSAAEFNIYCDPEAAKDVFGSGIEIVMAGLDVTRETRLYGHDLEKLSGFGDKQRKLVEIIKDCSAKYSLKPEKGIPVHDVCTIMYLLEPEIFGTEKYNVDVETRGEITRGMTLADRRPFSNLEKNTTVLTKINIEKFKEVFFGIMAEIQRF</sequence>
<dbReference type="SUPFAM" id="SSF53590">
    <property type="entry name" value="Nucleoside hydrolase"/>
    <property type="match status" value="1"/>
</dbReference>
<dbReference type="GO" id="GO:0005829">
    <property type="term" value="C:cytosol"/>
    <property type="evidence" value="ECO:0007669"/>
    <property type="project" value="TreeGrafter"/>
</dbReference>
<dbReference type="InterPro" id="IPR036452">
    <property type="entry name" value="Ribo_hydro-like"/>
</dbReference>
<evidence type="ECO:0000256" key="2">
    <source>
        <dbReference type="ARBA" id="ARBA00023295"/>
    </source>
</evidence>
<accession>A0A1M6KBY3</accession>
<dbReference type="Gene3D" id="3.90.245.10">
    <property type="entry name" value="Ribonucleoside hydrolase-like"/>
    <property type="match status" value="1"/>
</dbReference>
<dbReference type="InterPro" id="IPR023186">
    <property type="entry name" value="IUNH"/>
</dbReference>
<evidence type="ECO:0000313" key="4">
    <source>
        <dbReference type="EMBL" id="SHJ56475.1"/>
    </source>
</evidence>
<organism evidence="4 5">
    <name type="scientific">Dethiosulfatibacter aminovorans DSM 17477</name>
    <dbReference type="NCBI Taxonomy" id="1121476"/>
    <lineage>
        <taxon>Bacteria</taxon>
        <taxon>Bacillati</taxon>
        <taxon>Bacillota</taxon>
        <taxon>Tissierellia</taxon>
        <taxon>Dethiosulfatibacter</taxon>
    </lineage>
</organism>
<name>A0A1M6KBY3_9FIRM</name>
<dbReference type="OrthoDB" id="9797882at2"/>
<dbReference type="Pfam" id="PF01156">
    <property type="entry name" value="IU_nuc_hydro"/>
    <property type="match status" value="1"/>
</dbReference>
<dbReference type="RefSeq" id="WP_073050248.1">
    <property type="nucleotide sequence ID" value="NZ_FQZL01000025.1"/>
</dbReference>
<evidence type="ECO:0000256" key="1">
    <source>
        <dbReference type="ARBA" id="ARBA00022801"/>
    </source>
</evidence>